<accession>A0A428D5Q7</accession>
<organism evidence="1 2">
    <name type="scientific">Streptococcus mitis</name>
    <dbReference type="NCBI Taxonomy" id="28037"/>
    <lineage>
        <taxon>Bacteria</taxon>
        <taxon>Bacillati</taxon>
        <taxon>Bacillota</taxon>
        <taxon>Bacilli</taxon>
        <taxon>Lactobacillales</taxon>
        <taxon>Streptococcaceae</taxon>
        <taxon>Streptococcus</taxon>
        <taxon>Streptococcus mitis group</taxon>
    </lineage>
</organism>
<proteinExistence type="predicted"/>
<dbReference type="Proteomes" id="UP000278063">
    <property type="component" value="Unassembled WGS sequence"/>
</dbReference>
<gene>
    <name evidence="1" type="ORF">D8849_05095</name>
</gene>
<dbReference type="AlphaFoldDB" id="A0A428D5Q7"/>
<evidence type="ECO:0000313" key="1">
    <source>
        <dbReference type="EMBL" id="RSI87582.1"/>
    </source>
</evidence>
<dbReference type="SUPFAM" id="SSF53756">
    <property type="entry name" value="UDP-Glycosyltransferase/glycogen phosphorylase"/>
    <property type="match status" value="1"/>
</dbReference>
<sequence>MSEHKKITIVHVGNFLLYPPVMSLIQNFIHNDTIIDMISSTKIDQVPEWMKKSKYFNYTYIPFHIGPGLKNKLVRAFVDTKEFRKVVKKSMYSSDLLWTTTDVSAKILGSLVLEYKHIMQLMELIQRFPHFTKIKFLDYPLDKYAQKAYKVVVPDLDRAYIQQAWWNLPKLPTVLPNKPYSIETGELSKDTKKALERIKNETRKVILYSGIITPERNIEDFAKALGNFENFALYIIGRSPVGDDYIKDMLKQYPNIEYLGYHTAPSHLEFIKYAYIGLTPYVPTQSALHPVINALYCAPNKIYEYSAFGVPMIGTNVLGLLRPFEQYGIGKCVTDMKTESILEMIQYIDSNYSIMRDNCYKFFEKDNLDKIVQDIIE</sequence>
<comment type="caution">
    <text evidence="1">The sequence shown here is derived from an EMBL/GenBank/DDBJ whole genome shotgun (WGS) entry which is preliminary data.</text>
</comment>
<evidence type="ECO:0000313" key="2">
    <source>
        <dbReference type="Proteomes" id="UP000278063"/>
    </source>
</evidence>
<evidence type="ECO:0008006" key="3">
    <source>
        <dbReference type="Google" id="ProtNLM"/>
    </source>
</evidence>
<protein>
    <recommendedName>
        <fullName evidence="3">Glycosyltransferase</fullName>
    </recommendedName>
</protein>
<name>A0A428D5Q7_STRMT</name>
<dbReference type="Gene3D" id="3.40.50.2000">
    <property type="entry name" value="Glycogen Phosphorylase B"/>
    <property type="match status" value="1"/>
</dbReference>
<reference evidence="1 2" key="1">
    <citation type="submission" date="2018-11" db="EMBL/GenBank/DDBJ databases">
        <title>Species Designations Belie Phenotypic and Genotypic Heterogeneity in Oral Streptococci.</title>
        <authorList>
            <person name="Velsko I."/>
        </authorList>
    </citation>
    <scope>NUCLEOTIDE SEQUENCE [LARGE SCALE GENOMIC DNA]</scope>
    <source>
        <strain evidence="1 2">KLC01</strain>
    </source>
</reference>
<dbReference type="EMBL" id="RJNW01000002">
    <property type="protein sequence ID" value="RSI87582.1"/>
    <property type="molecule type" value="Genomic_DNA"/>
</dbReference>
<dbReference type="RefSeq" id="WP_125386402.1">
    <property type="nucleotide sequence ID" value="NZ_RJNW01000002.1"/>
</dbReference>